<dbReference type="AlphaFoldDB" id="A0A1D2MVE5"/>
<keyword evidence="5" id="KW-0449">Lipoprotein</keyword>
<keyword evidence="3 6" id="KW-0732">Signal</keyword>
<feature type="chain" id="PRO_5008904598" evidence="6">
    <location>
        <begin position="43"/>
        <end position="148"/>
    </location>
</feature>
<proteinExistence type="predicted"/>
<dbReference type="STRING" id="48709.A0A1D2MVE5"/>
<comment type="subcellular location">
    <subcellularLocation>
        <location evidence="1">Membrane</location>
        <topology evidence="1">Lipid-anchor</topology>
        <topology evidence="1">GPI-anchor</topology>
    </subcellularLocation>
</comment>
<dbReference type="Proteomes" id="UP000094527">
    <property type="component" value="Unassembled WGS sequence"/>
</dbReference>
<reference evidence="7 8" key="1">
    <citation type="journal article" date="2016" name="Genome Biol. Evol.">
        <title>Gene Family Evolution Reflects Adaptation to Soil Environmental Stressors in the Genome of the Collembolan Orchesella cincta.</title>
        <authorList>
            <person name="Faddeeva-Vakhrusheva A."/>
            <person name="Derks M.F."/>
            <person name="Anvar S.Y."/>
            <person name="Agamennone V."/>
            <person name="Suring W."/>
            <person name="Smit S."/>
            <person name="van Straalen N.M."/>
            <person name="Roelofs D."/>
        </authorList>
    </citation>
    <scope>NUCLEOTIDE SEQUENCE [LARGE SCALE GENOMIC DNA]</scope>
    <source>
        <tissue evidence="7">Mixed pool</tissue>
    </source>
</reference>
<dbReference type="GO" id="GO:0030431">
    <property type="term" value="P:sleep"/>
    <property type="evidence" value="ECO:0007669"/>
    <property type="project" value="InterPro"/>
</dbReference>
<accession>A0A1D2MVE5</accession>
<name>A0A1D2MVE5_ORCCI</name>
<keyword evidence="8" id="KW-1185">Reference proteome</keyword>
<dbReference type="PANTHER" id="PTHR33562">
    <property type="entry name" value="ATILLA, ISOFORM B-RELATED-RELATED"/>
    <property type="match status" value="1"/>
</dbReference>
<keyword evidence="4" id="KW-0325">Glycoprotein</keyword>
<evidence type="ECO:0000256" key="4">
    <source>
        <dbReference type="ARBA" id="ARBA00023180"/>
    </source>
</evidence>
<sequence>MNNFFQNLIAGLSASRRKMVTVPSMLFAASLLIALTISQANGQNTVNGDGKKGIMCYVCNSARDPRCGDPFDPATIEKVDCEQFMPNMNTTICRKTVQRAVLGSRNDYRVVRTCGYSLSLLATALKKMRTMMGSQSDVSTRPEPSKSS</sequence>
<dbReference type="Pfam" id="PF17064">
    <property type="entry name" value="QVR"/>
    <property type="match status" value="1"/>
</dbReference>
<organism evidence="7 8">
    <name type="scientific">Orchesella cincta</name>
    <name type="common">Springtail</name>
    <name type="synonym">Podura cincta</name>
    <dbReference type="NCBI Taxonomy" id="48709"/>
    <lineage>
        <taxon>Eukaryota</taxon>
        <taxon>Metazoa</taxon>
        <taxon>Ecdysozoa</taxon>
        <taxon>Arthropoda</taxon>
        <taxon>Hexapoda</taxon>
        <taxon>Collembola</taxon>
        <taxon>Entomobryomorpha</taxon>
        <taxon>Entomobryoidea</taxon>
        <taxon>Orchesellidae</taxon>
        <taxon>Orchesellinae</taxon>
        <taxon>Orchesella</taxon>
    </lineage>
</organism>
<protein>
    <submittedName>
        <fullName evidence="7">Uncharacterized protein</fullName>
    </submittedName>
</protein>
<comment type="caution">
    <text evidence="7">The sequence shown here is derived from an EMBL/GenBank/DDBJ whole genome shotgun (WGS) entry which is preliminary data.</text>
</comment>
<dbReference type="EMBL" id="LJIJ01000476">
    <property type="protein sequence ID" value="ODM97060.1"/>
    <property type="molecule type" value="Genomic_DNA"/>
</dbReference>
<evidence type="ECO:0000256" key="6">
    <source>
        <dbReference type="SAM" id="SignalP"/>
    </source>
</evidence>
<dbReference type="GO" id="GO:0098552">
    <property type="term" value="C:side of membrane"/>
    <property type="evidence" value="ECO:0007669"/>
    <property type="project" value="UniProtKB-KW"/>
</dbReference>
<dbReference type="OrthoDB" id="6083863at2759"/>
<evidence type="ECO:0000313" key="7">
    <source>
        <dbReference type="EMBL" id="ODM97060.1"/>
    </source>
</evidence>
<dbReference type="InterPro" id="IPR050975">
    <property type="entry name" value="Sleep_regulator"/>
</dbReference>
<evidence type="ECO:0000313" key="8">
    <source>
        <dbReference type="Proteomes" id="UP000094527"/>
    </source>
</evidence>
<evidence type="ECO:0000256" key="2">
    <source>
        <dbReference type="ARBA" id="ARBA00022622"/>
    </source>
</evidence>
<evidence type="ECO:0000256" key="1">
    <source>
        <dbReference type="ARBA" id="ARBA00004589"/>
    </source>
</evidence>
<evidence type="ECO:0000256" key="3">
    <source>
        <dbReference type="ARBA" id="ARBA00022729"/>
    </source>
</evidence>
<evidence type="ECO:0000256" key="5">
    <source>
        <dbReference type="ARBA" id="ARBA00023288"/>
    </source>
</evidence>
<feature type="signal peptide" evidence="6">
    <location>
        <begin position="1"/>
        <end position="42"/>
    </location>
</feature>
<dbReference type="GO" id="GO:0032222">
    <property type="term" value="P:regulation of synaptic transmission, cholinergic"/>
    <property type="evidence" value="ECO:0007669"/>
    <property type="project" value="InterPro"/>
</dbReference>
<gene>
    <name evidence="7" type="ORF">Ocin01_09634</name>
</gene>
<dbReference type="PANTHER" id="PTHR33562:SF17">
    <property type="entry name" value="PROTEIN QUIVER"/>
    <property type="match status" value="1"/>
</dbReference>
<dbReference type="InterPro" id="IPR031424">
    <property type="entry name" value="QVR-like"/>
</dbReference>
<keyword evidence="2" id="KW-0472">Membrane</keyword>
<keyword evidence="2" id="KW-0336">GPI-anchor</keyword>